<feature type="chain" id="PRO_5018046858" description="DUF6443 domain-containing protein" evidence="2">
    <location>
        <begin position="26"/>
        <end position="1494"/>
    </location>
</feature>
<feature type="region of interest" description="Disordered" evidence="1">
    <location>
        <begin position="1057"/>
        <end position="1079"/>
    </location>
</feature>
<feature type="domain" description="DUF6443" evidence="3">
    <location>
        <begin position="57"/>
        <end position="200"/>
    </location>
</feature>
<feature type="signal peptide" evidence="2">
    <location>
        <begin position="1"/>
        <end position="25"/>
    </location>
</feature>
<dbReference type="InterPro" id="IPR050708">
    <property type="entry name" value="T6SS_VgrG/RHS"/>
</dbReference>
<dbReference type="EMBL" id="RPDH01000003">
    <property type="protein sequence ID" value="RPE06024.1"/>
    <property type="molecule type" value="Genomic_DNA"/>
</dbReference>
<protein>
    <recommendedName>
        <fullName evidence="3">DUF6443 domain-containing protein</fullName>
    </recommendedName>
</protein>
<comment type="caution">
    <text evidence="4">The sequence shown here is derived from an EMBL/GenBank/DDBJ whole genome shotgun (WGS) entry which is preliminary data.</text>
</comment>
<evidence type="ECO:0000256" key="1">
    <source>
        <dbReference type="SAM" id="MobiDB-lite"/>
    </source>
</evidence>
<keyword evidence="2" id="KW-0732">Signal</keyword>
<proteinExistence type="predicted"/>
<dbReference type="Proteomes" id="UP000278351">
    <property type="component" value="Unassembled WGS sequence"/>
</dbReference>
<dbReference type="InterPro" id="IPR045619">
    <property type="entry name" value="DUF6443"/>
</dbReference>
<gene>
    <name evidence="4" type="ORF">EGT74_27125</name>
</gene>
<dbReference type="NCBIfam" id="TIGR03696">
    <property type="entry name" value="Rhs_assc_core"/>
    <property type="match status" value="1"/>
</dbReference>
<evidence type="ECO:0000256" key="2">
    <source>
        <dbReference type="SAM" id="SignalP"/>
    </source>
</evidence>
<organism evidence="4 5">
    <name type="scientific">Chitinophaga lutea</name>
    <dbReference type="NCBI Taxonomy" id="2488634"/>
    <lineage>
        <taxon>Bacteria</taxon>
        <taxon>Pseudomonadati</taxon>
        <taxon>Bacteroidota</taxon>
        <taxon>Chitinophagia</taxon>
        <taxon>Chitinophagales</taxon>
        <taxon>Chitinophagaceae</taxon>
        <taxon>Chitinophaga</taxon>
    </lineage>
</organism>
<accession>A0A3N4Q2N1</accession>
<dbReference type="InterPro" id="IPR022385">
    <property type="entry name" value="Rhs_assc_core"/>
</dbReference>
<dbReference type="Pfam" id="PF20041">
    <property type="entry name" value="DUF6443"/>
    <property type="match status" value="1"/>
</dbReference>
<sequence length="1494" mass="163337">MRTYFRIFKYPVLFFLCCMPLAGIGQIKPGGPGLPTASARPQPAAYPSGIKVNYIRTWEPARPISDPNAVPGYTDAGDVRQATQFLDGLGRPLQSVTRGGSPVTAQDPAGKKDQVAPIVYDDFGREAFKYLPYVSTSSDGQFKLSPFVEQAGFQSGQLPGESVYYGVTEFENSPLNRVVKDLSPGNSWAGSGKGVSSQYLVNTPGDAVKIWRIGFGAADYPVADAADYVGGQLYKNISKDEDDHEVVEFKDKEGQVILKKVQLTATAGSGGHTGWLSTYYVYDDLGNLRFVIPPKAVEYLEANSWSLADADIRKELCFRYLYDGRKRMIVKQVPGAEPVEMVYDVRDRLVFSQDGKLRADSKWLTTFYDELNRPVMTALYTTTQTRDQLQTAMNGAVTSQTITHEIKVPGNLVVNSHDGRPLYQAGQSIEFTNGFDSNTGEFDTELNVSSTLTTETIYATNPLPSLDQNQLFPLTYTYYDTYGYPGKKTEQAGLLSGIPYSGTAHTDAQPISSQTHGLVTGTKVRLLEGNGANDRWLTTTTYYDAKGRVRQVLADNATGGEDIVSNLYNFTGQLLTSSAIYRNPSAAQTPEIKLLTMMEYDHGGRLLTVSKKVGDNGAIVKIATNQYDALGQLKTKTFKSSAGADIETLTYDYNIRGWLKAINKAYVDGGTGNYFGQELSYDYGFSTNRFNGNIAGIKWRGSKAPDVKYAYGYDYDAANRLLKGDFTVSNAWEQNYNPSAQVNYDVKMGDDGLTQTNAYDANGNILRMRQWGETAPNTSSKIDDLAYVNQLNGKFSNKLQSVTESGSNPNPSLGDFKELTPGQGIDYTYDLNGNMITDANKGISQITYNHLNLPELITITGKGTIRYVYDAAGIKHRKTVTDNTGGQTQITTTAYNGGLVYERDSLRLISHEEGRIRLNYPTNQPVTYTYDYFVKDHLGNIRMVLTEGSQQQLYLASMETERSATENALFSNIESSRSVKPAGYPQDATAGSENKQVAKLNGQHPDKRVGPSLVLRVMAGDTISIGAKAFYKSIGTKQDKSLVPVADMAASLIRAFGSGQPGSSQKEVATEGAGRTPFNDQFINDGYQRMKEKEPADPAQANRPKAYLNFALFDDRFNLVEDNSGVKQVKAEPDQLQTLAQDRMVMKSSGYLYVYTSNETPQDVFFDNLTVLNSPGPVLEETHYYPFGLTMAGISAKAVGQLENKQQKFQGQPFDDELELQWYGFKYRNHDPQIGRFIQIDPLSDKYVYNSTYAFSENKVTAHVELEGLESVSIQGIVNQIWNSLGISKSYSGKEFAQDLGEAAKRPEPYIGAVEMVGQATVLSLVAVMTEGVGSGSLFTTGVRNMRNTASPFKAGRSPLIAEGQVSRAAGAEAGVATGAEAGIGEASAASNGIQLTKKTFGHTFTTHGEDMTNFLINRAKGSGMAQGQFLDNQKAAQFILDNVSETANGALNLPMPNGFPARVIMPDGTFKAATHIRLVPSGGGVKTAYPLIP</sequence>
<evidence type="ECO:0000313" key="5">
    <source>
        <dbReference type="Proteomes" id="UP000278351"/>
    </source>
</evidence>
<name>A0A3N4Q2N1_9BACT</name>
<dbReference type="PANTHER" id="PTHR32305:SF15">
    <property type="entry name" value="PROTEIN RHSA-RELATED"/>
    <property type="match status" value="1"/>
</dbReference>
<dbReference type="PANTHER" id="PTHR32305">
    <property type="match status" value="1"/>
</dbReference>
<dbReference type="Gene3D" id="2.180.10.10">
    <property type="entry name" value="RHS repeat-associated core"/>
    <property type="match status" value="2"/>
</dbReference>
<reference evidence="4 5" key="1">
    <citation type="submission" date="2018-11" db="EMBL/GenBank/DDBJ databases">
        <title>Chitinophaga lutea sp.nov., isolate from arsenic contaminated soil.</title>
        <authorList>
            <person name="Zong Y."/>
        </authorList>
    </citation>
    <scope>NUCLEOTIDE SEQUENCE [LARGE SCALE GENOMIC DNA]</scope>
    <source>
        <strain evidence="4 5">ZY74</strain>
    </source>
</reference>
<feature type="region of interest" description="Disordered" evidence="1">
    <location>
        <begin position="976"/>
        <end position="1005"/>
    </location>
</feature>
<keyword evidence="5" id="KW-1185">Reference proteome</keyword>
<evidence type="ECO:0000259" key="3">
    <source>
        <dbReference type="Pfam" id="PF20041"/>
    </source>
</evidence>
<evidence type="ECO:0000313" key="4">
    <source>
        <dbReference type="EMBL" id="RPE06024.1"/>
    </source>
</evidence>